<organism evidence="2 3">
    <name type="scientific">Acinetobacter baumannii 99063</name>
    <dbReference type="NCBI Taxonomy" id="1310630"/>
    <lineage>
        <taxon>Bacteria</taxon>
        <taxon>Pseudomonadati</taxon>
        <taxon>Pseudomonadota</taxon>
        <taxon>Gammaproteobacteria</taxon>
        <taxon>Moraxellales</taxon>
        <taxon>Moraxellaceae</taxon>
        <taxon>Acinetobacter</taxon>
        <taxon>Acinetobacter calcoaceticus/baumannii complex</taxon>
    </lineage>
</organism>
<name>A0A009SWV5_ACIBA</name>
<gene>
    <name evidence="2" type="ORF">J529_2011</name>
</gene>
<feature type="transmembrane region" description="Helical" evidence="1">
    <location>
        <begin position="30"/>
        <end position="48"/>
    </location>
</feature>
<evidence type="ECO:0000313" key="3">
    <source>
        <dbReference type="Proteomes" id="UP000020735"/>
    </source>
</evidence>
<evidence type="ECO:0000313" key="2">
    <source>
        <dbReference type="EMBL" id="EXC51359.1"/>
    </source>
</evidence>
<sequence>MIRNSILFYFIFVSALGVLIWTGFNTNLALSLLVALISTLLLSLWGAFNDYIEFSEFKRTIQARANKITEQERIRKKIKEASK</sequence>
<keyword evidence="1" id="KW-0812">Transmembrane</keyword>
<protein>
    <submittedName>
        <fullName evidence="2">Uncharacterized protein</fullName>
    </submittedName>
</protein>
<dbReference type="Proteomes" id="UP000020735">
    <property type="component" value="Unassembled WGS sequence"/>
</dbReference>
<comment type="caution">
    <text evidence="2">The sequence shown here is derived from an EMBL/GenBank/DDBJ whole genome shotgun (WGS) entry which is preliminary data.</text>
</comment>
<feature type="transmembrane region" description="Helical" evidence="1">
    <location>
        <begin position="7"/>
        <end position="24"/>
    </location>
</feature>
<dbReference type="PATRIC" id="fig|1310630.3.peg.1968"/>
<reference evidence="2 3" key="1">
    <citation type="submission" date="2014-02" db="EMBL/GenBank/DDBJ databases">
        <title>Comparative genomics and transcriptomics to identify genetic mechanisms underlying the emergence of carbapenem resistant Acinetobacter baumannii (CRAb).</title>
        <authorList>
            <person name="Harris A.D."/>
            <person name="Johnson K.J."/>
            <person name="George J."/>
            <person name="Shefchek K."/>
            <person name="Daugherty S.C."/>
            <person name="Parankush S."/>
            <person name="Sadzewicz L."/>
            <person name="Tallon L."/>
            <person name="Sengamalay N."/>
            <person name="Hazen T.H."/>
            <person name="Rasko D.A."/>
        </authorList>
    </citation>
    <scope>NUCLEOTIDE SEQUENCE [LARGE SCALE GENOMIC DNA]</scope>
    <source>
        <strain evidence="2 3">99063</strain>
    </source>
</reference>
<keyword evidence="1" id="KW-0472">Membrane</keyword>
<dbReference type="AlphaFoldDB" id="A0A009SWV5"/>
<evidence type="ECO:0000256" key="1">
    <source>
        <dbReference type="SAM" id="Phobius"/>
    </source>
</evidence>
<proteinExistence type="predicted"/>
<keyword evidence="1" id="KW-1133">Transmembrane helix</keyword>
<accession>A0A009SWV5</accession>
<dbReference type="EMBL" id="JEXJ01000027">
    <property type="protein sequence ID" value="EXC51359.1"/>
    <property type="molecule type" value="Genomic_DNA"/>
</dbReference>